<keyword evidence="3" id="KW-1185">Reference proteome</keyword>
<keyword evidence="1" id="KW-0175">Coiled coil</keyword>
<gene>
    <name evidence="2" type="ORF">OGM63_06630</name>
</gene>
<reference evidence="2 3" key="1">
    <citation type="submission" date="2022-10" db="EMBL/GenBank/DDBJ databases">
        <title>Identification of biosynthetic pathway for the production of the potent trypsin inhibitor radiosumin.</title>
        <authorList>
            <person name="Fewer D.P."/>
            <person name="Delbaje E."/>
            <person name="Ouyang X."/>
            <person name="Agostino P.D."/>
            <person name="Wahlsten M."/>
            <person name="Jokela J."/>
            <person name="Permi P."/>
            <person name="Haapaniemi E."/>
            <person name="Koistinen H."/>
        </authorList>
    </citation>
    <scope>NUCLEOTIDE SEQUENCE [LARGE SCALE GENOMIC DNA]</scope>
    <source>
        <strain evidence="2 3">NIES-515</strain>
    </source>
</reference>
<accession>A0ABT3AVR1</accession>
<dbReference type="RefSeq" id="WP_263744708.1">
    <property type="nucleotide sequence ID" value="NZ_JAOWRF010000104.1"/>
</dbReference>
<comment type="caution">
    <text evidence="2">The sequence shown here is derived from an EMBL/GenBank/DDBJ whole genome shotgun (WGS) entry which is preliminary data.</text>
</comment>
<evidence type="ECO:0000313" key="2">
    <source>
        <dbReference type="EMBL" id="MCV3213201.1"/>
    </source>
</evidence>
<evidence type="ECO:0000313" key="3">
    <source>
        <dbReference type="Proteomes" id="UP001526143"/>
    </source>
</evidence>
<dbReference type="Proteomes" id="UP001526143">
    <property type="component" value="Unassembled WGS sequence"/>
</dbReference>
<protein>
    <submittedName>
        <fullName evidence="2">Uncharacterized protein</fullName>
    </submittedName>
</protein>
<proteinExistence type="predicted"/>
<evidence type="ECO:0000256" key="1">
    <source>
        <dbReference type="SAM" id="Coils"/>
    </source>
</evidence>
<name>A0ABT3AVR1_9CYAN</name>
<dbReference type="EMBL" id="JAOWRF010000104">
    <property type="protein sequence ID" value="MCV3213201.1"/>
    <property type="molecule type" value="Genomic_DNA"/>
</dbReference>
<sequence length="348" mass="38997">MGKYDNIFNSQEKSEQALTPEEAVAAIAVVTAAADSSFEDVDAETIAMILWEFEVFEEYSEEEISEIVDRLMEIAEVQGLGRLFKTATDSLSDELILDAFAAGVLMVIDEEELIIPQGKTPLLKKLQQALDLEEEEAQEIIQEVIAAYEEAENEEYEDDDETMVVDPSLQVYESPLGNFSVSIPVDSQQGGIVQSQEGVVGFSDDYGTLLRIDYYTLTPEEEEEIESMGLEKYLQSVLIDKYIPQAISASLPDAYVERNEYLEDTMDGAYFVLVNMPKGSTISKQENNGTAARMDAYRGLLSFFNGEFLYIVSSQHGILSDETHSSLEEQAYEIKQKILAFVDTIEFR</sequence>
<organism evidence="2 3">
    <name type="scientific">Plectonema radiosum NIES-515</name>
    <dbReference type="NCBI Taxonomy" id="2986073"/>
    <lineage>
        <taxon>Bacteria</taxon>
        <taxon>Bacillati</taxon>
        <taxon>Cyanobacteriota</taxon>
        <taxon>Cyanophyceae</taxon>
        <taxon>Oscillatoriophycideae</taxon>
        <taxon>Oscillatoriales</taxon>
        <taxon>Microcoleaceae</taxon>
        <taxon>Plectonema</taxon>
    </lineage>
</organism>
<feature type="coiled-coil region" evidence="1">
    <location>
        <begin position="123"/>
        <end position="154"/>
    </location>
</feature>